<dbReference type="FunFam" id="2.60.120.200:FF:000051">
    <property type="entry name" value="L-type lectin-domain containing receptor kinase V.9"/>
    <property type="match status" value="1"/>
</dbReference>
<organism evidence="23 24">
    <name type="scientific">Tetracentron sinense</name>
    <name type="common">Spur-leaf</name>
    <dbReference type="NCBI Taxonomy" id="13715"/>
    <lineage>
        <taxon>Eukaryota</taxon>
        <taxon>Viridiplantae</taxon>
        <taxon>Streptophyta</taxon>
        <taxon>Embryophyta</taxon>
        <taxon>Tracheophyta</taxon>
        <taxon>Spermatophyta</taxon>
        <taxon>Magnoliopsida</taxon>
        <taxon>Trochodendrales</taxon>
        <taxon>Trochodendraceae</taxon>
        <taxon>Tetracentron</taxon>
    </lineage>
</organism>
<dbReference type="PROSITE" id="PS00107">
    <property type="entry name" value="PROTEIN_KINASE_ATP"/>
    <property type="match status" value="1"/>
</dbReference>
<evidence type="ECO:0000256" key="17">
    <source>
        <dbReference type="ARBA" id="ARBA00047899"/>
    </source>
</evidence>
<evidence type="ECO:0000313" key="24">
    <source>
        <dbReference type="Proteomes" id="UP000655225"/>
    </source>
</evidence>
<keyword evidence="16" id="KW-0325">Glycoprotein</keyword>
<evidence type="ECO:0000256" key="15">
    <source>
        <dbReference type="ARBA" id="ARBA00023170"/>
    </source>
</evidence>
<evidence type="ECO:0000259" key="22">
    <source>
        <dbReference type="PROSITE" id="PS50011"/>
    </source>
</evidence>
<keyword evidence="5" id="KW-0723">Serine/threonine-protein kinase</keyword>
<dbReference type="PROSITE" id="PS00108">
    <property type="entry name" value="PROTEIN_KINASE_ST"/>
    <property type="match status" value="1"/>
</dbReference>
<dbReference type="Gene3D" id="1.10.510.10">
    <property type="entry name" value="Transferase(Phosphotransferase) domain 1"/>
    <property type="match status" value="1"/>
</dbReference>
<dbReference type="Gene3D" id="3.30.200.20">
    <property type="entry name" value="Phosphorylase Kinase, domain 1"/>
    <property type="match status" value="1"/>
</dbReference>
<comment type="similarity">
    <text evidence="3">In the C-terminal section; belongs to the protein kinase superfamily. Ser/Thr protein kinase family.</text>
</comment>
<evidence type="ECO:0000256" key="2">
    <source>
        <dbReference type="ARBA" id="ARBA00008536"/>
    </source>
</evidence>
<keyword evidence="8" id="KW-0732">Signal</keyword>
<feature type="transmembrane region" description="Helical" evidence="21">
    <location>
        <begin position="422"/>
        <end position="446"/>
    </location>
</feature>
<feature type="domain" description="Protein kinase" evidence="22">
    <location>
        <begin position="480"/>
        <end position="760"/>
    </location>
</feature>
<comment type="similarity">
    <text evidence="2">In the N-terminal section; belongs to the leguminous lectin family.</text>
</comment>
<dbReference type="SUPFAM" id="SSF49899">
    <property type="entry name" value="Concanavalin A-like lectins/glucanases"/>
    <property type="match status" value="1"/>
</dbReference>
<evidence type="ECO:0000256" key="20">
    <source>
        <dbReference type="SAM" id="MobiDB-lite"/>
    </source>
</evidence>
<comment type="catalytic activity">
    <reaction evidence="18">
        <text>L-seryl-[protein] + ATP = O-phospho-L-seryl-[protein] + ADP + H(+)</text>
        <dbReference type="Rhea" id="RHEA:17989"/>
        <dbReference type="Rhea" id="RHEA-COMP:9863"/>
        <dbReference type="Rhea" id="RHEA-COMP:11604"/>
        <dbReference type="ChEBI" id="CHEBI:15378"/>
        <dbReference type="ChEBI" id="CHEBI:29999"/>
        <dbReference type="ChEBI" id="CHEBI:30616"/>
        <dbReference type="ChEBI" id="CHEBI:83421"/>
        <dbReference type="ChEBI" id="CHEBI:456216"/>
        <dbReference type="EC" id="2.7.11.1"/>
    </reaction>
</comment>
<evidence type="ECO:0000256" key="10">
    <source>
        <dbReference type="ARBA" id="ARBA00022741"/>
    </source>
</evidence>
<keyword evidence="11" id="KW-0418">Kinase</keyword>
<proteinExistence type="inferred from homology"/>
<dbReference type="Proteomes" id="UP000655225">
    <property type="component" value="Unassembled WGS sequence"/>
</dbReference>
<dbReference type="CDD" id="cd14066">
    <property type="entry name" value="STKc_IRAK"/>
    <property type="match status" value="1"/>
</dbReference>
<evidence type="ECO:0000256" key="19">
    <source>
        <dbReference type="PROSITE-ProRule" id="PRU10141"/>
    </source>
</evidence>
<evidence type="ECO:0000256" key="1">
    <source>
        <dbReference type="ARBA" id="ARBA00004479"/>
    </source>
</evidence>
<dbReference type="Gene3D" id="2.60.120.200">
    <property type="match status" value="1"/>
</dbReference>
<evidence type="ECO:0000256" key="7">
    <source>
        <dbReference type="ARBA" id="ARBA00022692"/>
    </source>
</evidence>
<evidence type="ECO:0000256" key="13">
    <source>
        <dbReference type="ARBA" id="ARBA00022989"/>
    </source>
</evidence>
<dbReference type="InterPro" id="IPR013320">
    <property type="entry name" value="ConA-like_dom_sf"/>
</dbReference>
<accession>A0A834Z7D6</accession>
<keyword evidence="24" id="KW-1185">Reference proteome</keyword>
<dbReference type="EC" id="2.7.11.1" evidence="4"/>
<dbReference type="InterPro" id="IPR000719">
    <property type="entry name" value="Prot_kinase_dom"/>
</dbReference>
<dbReference type="OrthoDB" id="543442at2759"/>
<evidence type="ECO:0000256" key="3">
    <source>
        <dbReference type="ARBA" id="ARBA00010217"/>
    </source>
</evidence>
<comment type="caution">
    <text evidence="23">The sequence shown here is derived from an EMBL/GenBank/DDBJ whole genome shotgun (WGS) entry which is preliminary data.</text>
</comment>
<dbReference type="GO" id="GO:0016020">
    <property type="term" value="C:membrane"/>
    <property type="evidence" value="ECO:0007669"/>
    <property type="project" value="UniProtKB-SubCell"/>
</dbReference>
<dbReference type="InterPro" id="IPR017441">
    <property type="entry name" value="Protein_kinase_ATP_BS"/>
</dbReference>
<name>A0A834Z7D6_TETSI</name>
<reference evidence="23 24" key="1">
    <citation type="submission" date="2020-04" db="EMBL/GenBank/DDBJ databases">
        <title>Plant Genome Project.</title>
        <authorList>
            <person name="Zhang R.-G."/>
        </authorList>
    </citation>
    <scope>NUCLEOTIDE SEQUENCE [LARGE SCALE GENOMIC DNA]</scope>
    <source>
        <strain evidence="23">YNK0</strain>
        <tissue evidence="23">Leaf</tissue>
    </source>
</reference>
<dbReference type="FunFam" id="3.30.200.20:FF:000112">
    <property type="entry name" value="Lectin-domain containing receptor kinase A4.3"/>
    <property type="match status" value="1"/>
</dbReference>
<evidence type="ECO:0000256" key="12">
    <source>
        <dbReference type="ARBA" id="ARBA00022840"/>
    </source>
</evidence>
<dbReference type="Pfam" id="PF00069">
    <property type="entry name" value="Pkinase"/>
    <property type="match status" value="1"/>
</dbReference>
<evidence type="ECO:0000256" key="21">
    <source>
        <dbReference type="SAM" id="Phobius"/>
    </source>
</evidence>
<dbReference type="PROSITE" id="PS50011">
    <property type="entry name" value="PROTEIN_KINASE_DOM"/>
    <property type="match status" value="1"/>
</dbReference>
<sequence length="796" mass="88324">MESLLCEEDWLNSPTKKLPGLGSCTASFYTTTADCEHPLTVCLQKEISYMLEPGYVECLWSSDLLAARFRAIRWFTKSEDDVKNKDDKKSQSGSGSQSWLPWDRGEGATLIFCWTPFASSTRLRESKTYTGRLQDQLPAEVCQLATIVCFAASDGPEFIFNGFNGANLSLDSAAEITPNGLLRLTNTGQLQKGHAFYPFSLPFKTSSNGNSNTTTLSFSTVFVFAIISKYPGISLDGLAFTISPLKAFPGAASAQYLGLFNDITNGKSSNHVVAIELDTFLNSEFGDIDSNHVGIDINSLRSNLSAPAAFFNSEKGVFQNISLTGQPLQIWVEYNGVEKQLNVTLSPLKMPKPKLPLLSLNIDLSPFILDTMYVGFSSSTAAAPTFHYILGWSFKMNGKAQEIKLSRLPRLPRDGPRKKPKVLTIGLPLILVVVVLVTISVTILILRRRIRYAEVLENWETIYGPHRFKYKDLYIATKGFREKEILGVGGFGKVYRGVLPTSKIEVAVKRISHESRQGIREFIAEIVSIGRLRHRNLVQLLGYCRRQRELLLVYDFMPNGSLDKFLFDQTKSMLEWCQRFQIIKGVASGLLYLHEEWEQVVVHRDIKASNVLLDDELNARLGDFGLARLYDHGSNPQTTHVVGTLGYMAPELTRTSKATMSTDVFAFGAVMLEVACGRRPIELLASLPEETILVDWVSQCWRKGTILEASDPKLGSHYVVEEMKLVLKLGLLCSHPVSAARPSMRQVMQILDGEIPLPELLADGSNASILELGGNEGLDYYSLSSSVIDSLLSGGR</sequence>
<dbReference type="AlphaFoldDB" id="A0A834Z7D6"/>
<dbReference type="InterPro" id="IPR011009">
    <property type="entry name" value="Kinase-like_dom_sf"/>
</dbReference>
<dbReference type="GO" id="GO:0030246">
    <property type="term" value="F:carbohydrate binding"/>
    <property type="evidence" value="ECO:0007669"/>
    <property type="project" value="UniProtKB-KW"/>
</dbReference>
<keyword evidence="15" id="KW-0675">Receptor</keyword>
<keyword evidence="12 19" id="KW-0067">ATP-binding</keyword>
<dbReference type="Pfam" id="PF00139">
    <property type="entry name" value="Lectin_legB"/>
    <property type="match status" value="1"/>
</dbReference>
<gene>
    <name evidence="23" type="ORF">HHK36_011047</name>
</gene>
<dbReference type="GO" id="GO:0004674">
    <property type="term" value="F:protein serine/threonine kinase activity"/>
    <property type="evidence" value="ECO:0007669"/>
    <property type="project" value="UniProtKB-KW"/>
</dbReference>
<evidence type="ECO:0000256" key="4">
    <source>
        <dbReference type="ARBA" id="ARBA00012513"/>
    </source>
</evidence>
<evidence type="ECO:0000256" key="18">
    <source>
        <dbReference type="ARBA" id="ARBA00048679"/>
    </source>
</evidence>
<evidence type="ECO:0000256" key="8">
    <source>
        <dbReference type="ARBA" id="ARBA00022729"/>
    </source>
</evidence>
<dbReference type="FunFam" id="1.10.510.10:FF:000108">
    <property type="entry name" value="L-type lectin-domain containing receptor kinase S.4"/>
    <property type="match status" value="1"/>
</dbReference>
<comment type="catalytic activity">
    <reaction evidence="17">
        <text>L-threonyl-[protein] + ATP = O-phospho-L-threonyl-[protein] + ADP + H(+)</text>
        <dbReference type="Rhea" id="RHEA:46608"/>
        <dbReference type="Rhea" id="RHEA-COMP:11060"/>
        <dbReference type="Rhea" id="RHEA-COMP:11605"/>
        <dbReference type="ChEBI" id="CHEBI:15378"/>
        <dbReference type="ChEBI" id="CHEBI:30013"/>
        <dbReference type="ChEBI" id="CHEBI:30616"/>
        <dbReference type="ChEBI" id="CHEBI:61977"/>
        <dbReference type="ChEBI" id="CHEBI:456216"/>
        <dbReference type="EC" id="2.7.11.1"/>
    </reaction>
</comment>
<dbReference type="PANTHER" id="PTHR27007">
    <property type="match status" value="1"/>
</dbReference>
<evidence type="ECO:0000313" key="23">
    <source>
        <dbReference type="EMBL" id="KAF8402954.1"/>
    </source>
</evidence>
<feature type="binding site" evidence="19">
    <location>
        <position position="509"/>
    </location>
    <ligand>
        <name>ATP</name>
        <dbReference type="ChEBI" id="CHEBI:30616"/>
    </ligand>
</feature>
<evidence type="ECO:0000256" key="9">
    <source>
        <dbReference type="ARBA" id="ARBA00022734"/>
    </source>
</evidence>
<dbReference type="GO" id="GO:0005524">
    <property type="term" value="F:ATP binding"/>
    <property type="evidence" value="ECO:0007669"/>
    <property type="project" value="UniProtKB-UniRule"/>
</dbReference>
<dbReference type="SUPFAM" id="SSF56112">
    <property type="entry name" value="Protein kinase-like (PK-like)"/>
    <property type="match status" value="1"/>
</dbReference>
<dbReference type="InterPro" id="IPR001220">
    <property type="entry name" value="Legume_lectin_dom"/>
</dbReference>
<keyword evidence="14 21" id="KW-0472">Membrane</keyword>
<dbReference type="CDD" id="cd06899">
    <property type="entry name" value="lectin_legume_LecRK_Arcelin_ConA"/>
    <property type="match status" value="1"/>
</dbReference>
<dbReference type="EMBL" id="JABCRI010000007">
    <property type="protein sequence ID" value="KAF8402954.1"/>
    <property type="molecule type" value="Genomic_DNA"/>
</dbReference>
<keyword evidence="7 21" id="KW-0812">Transmembrane</keyword>
<evidence type="ECO:0000256" key="11">
    <source>
        <dbReference type="ARBA" id="ARBA00022777"/>
    </source>
</evidence>
<evidence type="ECO:0000256" key="5">
    <source>
        <dbReference type="ARBA" id="ARBA00022527"/>
    </source>
</evidence>
<comment type="subcellular location">
    <subcellularLocation>
        <location evidence="1">Membrane</location>
        <topology evidence="1">Single-pass type I membrane protein</topology>
    </subcellularLocation>
</comment>
<keyword evidence="9" id="KW-0430">Lectin</keyword>
<keyword evidence="13 21" id="KW-1133">Transmembrane helix</keyword>
<evidence type="ECO:0000256" key="16">
    <source>
        <dbReference type="ARBA" id="ARBA00023180"/>
    </source>
</evidence>
<protein>
    <recommendedName>
        <fullName evidence="4">non-specific serine/threonine protein kinase</fullName>
        <ecNumber evidence="4">2.7.11.1</ecNumber>
    </recommendedName>
</protein>
<keyword evidence="6" id="KW-0808">Transferase</keyword>
<evidence type="ECO:0000256" key="14">
    <source>
        <dbReference type="ARBA" id="ARBA00023136"/>
    </source>
</evidence>
<keyword evidence="10 19" id="KW-0547">Nucleotide-binding</keyword>
<dbReference type="InterPro" id="IPR050528">
    <property type="entry name" value="L-type_Lectin-RKs"/>
</dbReference>
<evidence type="ECO:0000256" key="6">
    <source>
        <dbReference type="ARBA" id="ARBA00022679"/>
    </source>
</evidence>
<dbReference type="OMA" id="HMMAIMQ"/>
<dbReference type="SMART" id="SM00220">
    <property type="entry name" value="S_TKc"/>
    <property type="match status" value="1"/>
</dbReference>
<feature type="region of interest" description="Disordered" evidence="20">
    <location>
        <begin position="82"/>
        <end position="101"/>
    </location>
</feature>
<dbReference type="InterPro" id="IPR008271">
    <property type="entry name" value="Ser/Thr_kinase_AS"/>
</dbReference>